<reference evidence="2 3" key="1">
    <citation type="submission" date="2023-03" db="EMBL/GenBank/DDBJ databases">
        <title>Isolation and description of six Streptomyces strains from soil environments, able to metabolize different microbial glucans.</title>
        <authorList>
            <person name="Widen T."/>
            <person name="Larsbrink J."/>
        </authorList>
    </citation>
    <scope>NUCLEOTIDE SEQUENCE [LARGE SCALE GENOMIC DNA]</scope>
    <source>
        <strain evidence="2 3">Alt2</strain>
    </source>
</reference>
<gene>
    <name evidence="2" type="ORF">P8A19_25040</name>
</gene>
<dbReference type="EMBL" id="CP120988">
    <property type="protein sequence ID" value="WLQ58492.1"/>
    <property type="molecule type" value="Genomic_DNA"/>
</dbReference>
<proteinExistence type="predicted"/>
<accession>A0ABY9ISU9</accession>
<protein>
    <recommendedName>
        <fullName evidence="4">Secreted protein</fullName>
    </recommendedName>
</protein>
<name>A0ABY9ISU9_9ACTN</name>
<keyword evidence="3" id="KW-1185">Reference proteome</keyword>
<evidence type="ECO:0008006" key="4">
    <source>
        <dbReference type="Google" id="ProtNLM"/>
    </source>
</evidence>
<evidence type="ECO:0000256" key="1">
    <source>
        <dbReference type="SAM" id="SignalP"/>
    </source>
</evidence>
<evidence type="ECO:0000313" key="3">
    <source>
        <dbReference type="Proteomes" id="UP001235744"/>
    </source>
</evidence>
<sequence>MRLKKTLLVSAATCAVLAGPAFTGTAAAASNVTAEDVSTTWGYAEVKAAWRLNPYKLDPLYLYVKDKDADGHSVGVRLITTGDAGTHYFPVHRVSTGAGTAWGATSYANPGGWISTARIELCQMEGSTILKCVSSGIMYPAFDDSTNS</sequence>
<organism evidence="2 3">
    <name type="scientific">Streptomyces poriferorum</name>
    <dbReference type="NCBI Taxonomy" id="2798799"/>
    <lineage>
        <taxon>Bacteria</taxon>
        <taxon>Bacillati</taxon>
        <taxon>Actinomycetota</taxon>
        <taxon>Actinomycetes</taxon>
        <taxon>Kitasatosporales</taxon>
        <taxon>Streptomycetaceae</taxon>
        <taxon>Streptomyces</taxon>
    </lineage>
</organism>
<dbReference type="Proteomes" id="UP001235744">
    <property type="component" value="Chromosome"/>
</dbReference>
<feature type="chain" id="PRO_5047510184" description="Secreted protein" evidence="1">
    <location>
        <begin position="29"/>
        <end position="148"/>
    </location>
</feature>
<dbReference type="RefSeq" id="WP_219570376.1">
    <property type="nucleotide sequence ID" value="NZ_CP120988.1"/>
</dbReference>
<keyword evidence="1" id="KW-0732">Signal</keyword>
<evidence type="ECO:0000313" key="2">
    <source>
        <dbReference type="EMBL" id="WLQ58492.1"/>
    </source>
</evidence>
<feature type="signal peptide" evidence="1">
    <location>
        <begin position="1"/>
        <end position="28"/>
    </location>
</feature>